<keyword evidence="3" id="KW-0235">DNA replication</keyword>
<dbReference type="SUPFAM" id="SSF117018">
    <property type="entry name" value="ATP-dependent DNA ligase DNA-binding domain"/>
    <property type="match status" value="1"/>
</dbReference>
<gene>
    <name evidence="8" type="ORF">EHS25_004382</name>
</gene>
<keyword evidence="2" id="KW-0436">Ligase</keyword>
<protein>
    <recommendedName>
        <fullName evidence="7">ATP-dependent DNA ligase family profile domain-containing protein</fullName>
    </recommendedName>
</protein>
<dbReference type="GO" id="GO:0006281">
    <property type="term" value="P:DNA repair"/>
    <property type="evidence" value="ECO:0007669"/>
    <property type="project" value="InterPro"/>
</dbReference>
<dbReference type="FunFam" id="2.40.50.140:FF:000062">
    <property type="entry name" value="DNA ligase"/>
    <property type="match status" value="1"/>
</dbReference>
<feature type="compositionally biased region" description="Polar residues" evidence="6">
    <location>
        <begin position="26"/>
        <end position="40"/>
    </location>
</feature>
<evidence type="ECO:0000256" key="6">
    <source>
        <dbReference type="SAM" id="MobiDB-lite"/>
    </source>
</evidence>
<dbReference type="InterPro" id="IPR012309">
    <property type="entry name" value="DNA_ligase_ATP-dep_C"/>
</dbReference>
<dbReference type="InterPro" id="IPR012308">
    <property type="entry name" value="DNA_ligase_ATP-dep_N"/>
</dbReference>
<feature type="compositionally biased region" description="Basic residues" evidence="6">
    <location>
        <begin position="1019"/>
        <end position="1035"/>
    </location>
</feature>
<reference evidence="8 9" key="1">
    <citation type="submission" date="2018-11" db="EMBL/GenBank/DDBJ databases">
        <title>Genome sequence of Saitozyma podzolica DSM 27192.</title>
        <authorList>
            <person name="Aliyu H."/>
            <person name="Gorte O."/>
            <person name="Ochsenreither K."/>
        </authorList>
    </citation>
    <scope>NUCLEOTIDE SEQUENCE [LARGE SCALE GENOMIC DNA]</scope>
    <source>
        <strain evidence="8 9">DSM 27192</strain>
    </source>
</reference>
<dbReference type="InterPro" id="IPR012310">
    <property type="entry name" value="DNA_ligase_ATP-dep_cent"/>
</dbReference>
<proteinExistence type="inferred from homology"/>
<dbReference type="InterPro" id="IPR016059">
    <property type="entry name" value="DNA_ligase_ATP-dep_CS"/>
</dbReference>
<feature type="compositionally biased region" description="Polar residues" evidence="6">
    <location>
        <begin position="151"/>
        <end position="161"/>
    </location>
</feature>
<organism evidence="8 9">
    <name type="scientific">Saitozyma podzolica</name>
    <dbReference type="NCBI Taxonomy" id="1890683"/>
    <lineage>
        <taxon>Eukaryota</taxon>
        <taxon>Fungi</taxon>
        <taxon>Dikarya</taxon>
        <taxon>Basidiomycota</taxon>
        <taxon>Agaricomycotina</taxon>
        <taxon>Tremellomycetes</taxon>
        <taxon>Tremellales</taxon>
        <taxon>Trimorphomycetaceae</taxon>
        <taxon>Saitozyma</taxon>
    </lineage>
</organism>
<dbReference type="PROSITE" id="PS00697">
    <property type="entry name" value="DNA_LIGASE_A1"/>
    <property type="match status" value="1"/>
</dbReference>
<dbReference type="GO" id="GO:0003677">
    <property type="term" value="F:DNA binding"/>
    <property type="evidence" value="ECO:0007669"/>
    <property type="project" value="InterPro"/>
</dbReference>
<dbReference type="GO" id="GO:0005524">
    <property type="term" value="F:ATP binding"/>
    <property type="evidence" value="ECO:0007669"/>
    <property type="project" value="UniProtKB-KW"/>
</dbReference>
<dbReference type="Proteomes" id="UP000279259">
    <property type="component" value="Unassembled WGS sequence"/>
</dbReference>
<evidence type="ECO:0000256" key="3">
    <source>
        <dbReference type="ARBA" id="ARBA00022705"/>
    </source>
</evidence>
<dbReference type="GO" id="GO:0006273">
    <property type="term" value="P:lagging strand elongation"/>
    <property type="evidence" value="ECO:0007669"/>
    <property type="project" value="TreeGrafter"/>
</dbReference>
<feature type="compositionally biased region" description="Acidic residues" evidence="6">
    <location>
        <begin position="776"/>
        <end position="785"/>
    </location>
</feature>
<evidence type="ECO:0000256" key="2">
    <source>
        <dbReference type="ARBA" id="ARBA00022598"/>
    </source>
</evidence>
<feature type="compositionally biased region" description="Polar residues" evidence="6">
    <location>
        <begin position="804"/>
        <end position="813"/>
    </location>
</feature>
<keyword evidence="9" id="KW-1185">Reference proteome</keyword>
<dbReference type="SUPFAM" id="SSF56091">
    <property type="entry name" value="DNA ligase/mRNA capping enzyme, catalytic domain"/>
    <property type="match status" value="1"/>
</dbReference>
<feature type="compositionally biased region" description="Basic and acidic residues" evidence="6">
    <location>
        <begin position="99"/>
        <end position="112"/>
    </location>
</feature>
<sequence>MPPKRQARATTPPSTKKPKRSVPATGDTQTSIEAFFTSPSRAAGKPANGKHPGKLKGAGKHDVISIDDSSDDDVQEVAPGSVKGLKGQVQDDEAFARSLAREWAEKDDHDDGSVAVPLEKGKKKASDDGNAEDDADDADIVPMEPPYSEPTGVNGSSTSSHLLPPIKLEPKTAPSVKSPAPKPVHPMFASKRAASPTPLREIKPDIRQYSSPSKPATITTTSAEPVPPIDFDTDSFLFRPADIDVSRWPKGRLPYSVLVGVYVQVSGTRSRLTIVRVLTNFLHLVLHASPADLPPSLYLLSNHLLPSYLPCELGVGSQILSKAIQDVSGLQPRDLRRLWEKWGDPGDVAFEAKSNLRTLVTPSPLLAADVYQRLVGMSKVKGQQSGKVKGDTVRKLMVQARGEEVRFLVRSLIGNLRIGAVKLTLLTSLARATALLHMPGELLNAVRPIPSPPPKAEKGQKRVARPKAEPDPARDEVESRCLEAVKLVRKVYVRHPNYGDLVRGLDNGGLDGLEERVPVSVGIPLSPMLGSITRSLNEVFTRLGSLPFTAEAKLDGQRVQIHARTDGPQGEEDGGGRWVQGRNGDKIWVRLFSRHLEDMTEKYPDICHLVLTLLTRPVPTDPAPFPANASAPSQNLLDLLKVRNITSFIMDAEVVAVDKDTGAYRTFQDLSNRAKKDVQVEDIKVVVGVFAFDLMLINDQTLLGHPFSLRRHLLRTLFVPHSPSDPREARFDHVESLDSTSCTDVPAEMQAFFEMVVEQKCEGLMVKLLESGEGIVGDDEEDDGDGSANGDGKRRKSGAAGSAVATNGANGTNGAKRKPLPATYEPDQRSQGWLKVKKDYLEGIGDSLDLVPIGAWWGQGRKAGWWSPILLACHNPETGALEAVCKCISGFTDAFYKDLIVRYPPENAIPEKCNKDQPLGYYDTNGLRPDVWFSPDEVWEIRGADITLSPVYPASASLLGGERGLSVRFPRFIKRRDDKSWEEATTSEDFAAMYRKQMREAPAREVMKKMKSEVERTRRGWRGMKKAREARKGRKAINPNQADKGGTRLQ</sequence>
<dbReference type="Pfam" id="PF04675">
    <property type="entry name" value="DNA_ligase_A_N"/>
    <property type="match status" value="1"/>
</dbReference>
<dbReference type="GO" id="GO:0005634">
    <property type="term" value="C:nucleus"/>
    <property type="evidence" value="ECO:0007669"/>
    <property type="project" value="TreeGrafter"/>
</dbReference>
<dbReference type="InterPro" id="IPR036599">
    <property type="entry name" value="DNA_ligase_N_sf"/>
</dbReference>
<feature type="compositionally biased region" description="Basic and acidic residues" evidence="6">
    <location>
        <begin position="1004"/>
        <end position="1018"/>
    </location>
</feature>
<evidence type="ECO:0000256" key="4">
    <source>
        <dbReference type="ARBA" id="ARBA00022741"/>
    </source>
</evidence>
<dbReference type="Gene3D" id="3.30.1490.70">
    <property type="match status" value="1"/>
</dbReference>
<dbReference type="PANTHER" id="PTHR45674">
    <property type="entry name" value="DNA LIGASE 1/3 FAMILY MEMBER"/>
    <property type="match status" value="1"/>
</dbReference>
<feature type="region of interest" description="Disordered" evidence="6">
    <location>
        <begin position="446"/>
        <end position="476"/>
    </location>
</feature>
<evidence type="ECO:0000256" key="1">
    <source>
        <dbReference type="ARBA" id="ARBA00007572"/>
    </source>
</evidence>
<dbReference type="Pfam" id="PF01068">
    <property type="entry name" value="DNA_ligase_A_M"/>
    <property type="match status" value="1"/>
</dbReference>
<feature type="compositionally biased region" description="Basic and acidic residues" evidence="6">
    <location>
        <begin position="455"/>
        <end position="476"/>
    </location>
</feature>
<dbReference type="InterPro" id="IPR050191">
    <property type="entry name" value="ATP-dep_DNA_ligase"/>
</dbReference>
<dbReference type="Pfam" id="PF04679">
    <property type="entry name" value="DNA_ligase_A_C"/>
    <property type="match status" value="1"/>
</dbReference>
<dbReference type="SUPFAM" id="SSF50249">
    <property type="entry name" value="Nucleic acid-binding proteins"/>
    <property type="match status" value="1"/>
</dbReference>
<evidence type="ECO:0000313" key="8">
    <source>
        <dbReference type="EMBL" id="RSH94578.1"/>
    </source>
</evidence>
<dbReference type="CDD" id="cd07969">
    <property type="entry name" value="OBF_DNA_ligase_I"/>
    <property type="match status" value="1"/>
</dbReference>
<feature type="compositionally biased region" description="Acidic residues" evidence="6">
    <location>
        <begin position="129"/>
        <end position="139"/>
    </location>
</feature>
<dbReference type="Gene3D" id="3.30.470.30">
    <property type="entry name" value="DNA ligase/mRNA capping enzyme"/>
    <property type="match status" value="1"/>
</dbReference>
<evidence type="ECO:0000313" key="9">
    <source>
        <dbReference type="Proteomes" id="UP000279259"/>
    </source>
</evidence>
<dbReference type="GO" id="GO:0003910">
    <property type="term" value="F:DNA ligase (ATP) activity"/>
    <property type="evidence" value="ECO:0007669"/>
    <property type="project" value="InterPro"/>
</dbReference>
<dbReference type="EMBL" id="RSCD01000002">
    <property type="protein sequence ID" value="RSH94578.1"/>
    <property type="molecule type" value="Genomic_DNA"/>
</dbReference>
<dbReference type="Gene3D" id="2.40.50.140">
    <property type="entry name" value="Nucleic acid-binding proteins"/>
    <property type="match status" value="1"/>
</dbReference>
<comment type="caution">
    <text evidence="8">The sequence shown here is derived from an EMBL/GenBank/DDBJ whole genome shotgun (WGS) entry which is preliminary data.</text>
</comment>
<feature type="region of interest" description="Disordered" evidence="6">
    <location>
        <begin position="1004"/>
        <end position="1050"/>
    </location>
</feature>
<dbReference type="Gene3D" id="1.10.3260.10">
    <property type="entry name" value="DNA ligase, ATP-dependent, N-terminal domain"/>
    <property type="match status" value="1"/>
</dbReference>
<dbReference type="PANTHER" id="PTHR45674:SF9">
    <property type="entry name" value="DNA LIGASE 3"/>
    <property type="match status" value="1"/>
</dbReference>
<keyword evidence="4" id="KW-0547">Nucleotide-binding</keyword>
<keyword evidence="5" id="KW-0067">ATP-binding</keyword>
<dbReference type="GO" id="GO:0006310">
    <property type="term" value="P:DNA recombination"/>
    <property type="evidence" value="ECO:0007669"/>
    <property type="project" value="InterPro"/>
</dbReference>
<feature type="domain" description="ATP-dependent DNA ligase family profile" evidence="7">
    <location>
        <begin position="680"/>
        <end position="875"/>
    </location>
</feature>
<dbReference type="CDD" id="cd07900">
    <property type="entry name" value="Adenylation_DNA_ligase_I_Euk"/>
    <property type="match status" value="1"/>
</dbReference>
<dbReference type="OrthoDB" id="206088at2759"/>
<accession>A0A427YTW6</accession>
<name>A0A427YTW6_9TREE</name>
<dbReference type="STRING" id="1890683.A0A427YTW6"/>
<feature type="region of interest" description="Disordered" evidence="6">
    <location>
        <begin position="1"/>
        <end position="202"/>
    </location>
</feature>
<dbReference type="PROSITE" id="PS50160">
    <property type="entry name" value="DNA_LIGASE_A3"/>
    <property type="match status" value="1"/>
</dbReference>
<evidence type="ECO:0000259" key="7">
    <source>
        <dbReference type="PROSITE" id="PS50160"/>
    </source>
</evidence>
<dbReference type="InterPro" id="IPR012340">
    <property type="entry name" value="NA-bd_OB-fold"/>
</dbReference>
<evidence type="ECO:0000256" key="5">
    <source>
        <dbReference type="ARBA" id="ARBA00022840"/>
    </source>
</evidence>
<feature type="region of interest" description="Disordered" evidence="6">
    <location>
        <begin position="775"/>
        <end position="828"/>
    </location>
</feature>
<dbReference type="AlphaFoldDB" id="A0A427YTW6"/>
<comment type="similarity">
    <text evidence="1">Belongs to the ATP-dependent DNA ligase family.</text>
</comment>